<proteinExistence type="predicted"/>
<dbReference type="Proteomes" id="UP000002218">
    <property type="component" value="Chromosome"/>
</dbReference>
<keyword evidence="1" id="KW-0812">Transmembrane</keyword>
<feature type="transmembrane region" description="Helical" evidence="1">
    <location>
        <begin position="64"/>
        <end position="85"/>
    </location>
</feature>
<dbReference type="Pfam" id="PF19803">
    <property type="entry name" value="DUF6286"/>
    <property type="match status" value="1"/>
</dbReference>
<evidence type="ECO:0000256" key="1">
    <source>
        <dbReference type="SAM" id="Phobius"/>
    </source>
</evidence>
<keyword evidence="4" id="KW-1185">Reference proteome</keyword>
<dbReference type="InParanoid" id="C8XA71"/>
<sequence precursor="true">MTDQIRTPRGRRVVAASLVALVLLILAGLAGYLAVLIATDRRPPVGDLDAASRQLQGVAWNQPWVLATGIGLAVVGLVLLLIAVLPAGRRTVELSDIDTNLAASLNKRSLARTARAAALSVDGVTDASATVGRSTITVRAVTPFRQVAGLPAATTDAVDRRIGALNLRSPRTVRTRLITKDA</sequence>
<dbReference type="InterPro" id="IPR046253">
    <property type="entry name" value="DUF6286"/>
</dbReference>
<dbReference type="KEGG" id="nml:Namu_4998"/>
<reference evidence="3 4" key="2">
    <citation type="journal article" date="2010" name="Stand. Genomic Sci.">
        <title>Complete genome sequence of Nakamurella multipartita type strain (Y-104).</title>
        <authorList>
            <person name="Tice H."/>
            <person name="Mayilraj S."/>
            <person name="Sims D."/>
            <person name="Lapidus A."/>
            <person name="Nolan M."/>
            <person name="Lucas S."/>
            <person name="Glavina Del Rio T."/>
            <person name="Copeland A."/>
            <person name="Cheng J.F."/>
            <person name="Meincke L."/>
            <person name="Bruce D."/>
            <person name="Goodwin L."/>
            <person name="Pitluck S."/>
            <person name="Ivanova N."/>
            <person name="Mavromatis K."/>
            <person name="Ovchinnikova G."/>
            <person name="Pati A."/>
            <person name="Chen A."/>
            <person name="Palaniappan K."/>
            <person name="Land M."/>
            <person name="Hauser L."/>
            <person name="Chang Y.J."/>
            <person name="Jeffries C.D."/>
            <person name="Detter J.C."/>
            <person name="Brettin T."/>
            <person name="Rohde M."/>
            <person name="Goker M."/>
            <person name="Bristow J."/>
            <person name="Eisen J.A."/>
            <person name="Markowitz V."/>
            <person name="Hugenholtz P."/>
            <person name="Kyrpides N.C."/>
            <person name="Klenk H.P."/>
            <person name="Chen F."/>
        </authorList>
    </citation>
    <scope>NUCLEOTIDE SEQUENCE [LARGE SCALE GENOMIC DNA]</scope>
    <source>
        <strain evidence="4">ATCC 700099 / DSM 44233 / CIP 104796 / JCM 9543 / NBRC 105858 / Y-104</strain>
    </source>
</reference>
<dbReference type="RefSeq" id="WP_015750079.1">
    <property type="nucleotide sequence ID" value="NC_013235.1"/>
</dbReference>
<accession>C8XA71</accession>
<gene>
    <name evidence="3" type="ordered locus">Namu_4998</name>
</gene>
<protein>
    <recommendedName>
        <fullName evidence="2">DUF6286 domain-containing protein</fullName>
    </recommendedName>
</protein>
<evidence type="ECO:0000259" key="2">
    <source>
        <dbReference type="Pfam" id="PF19803"/>
    </source>
</evidence>
<dbReference type="AlphaFoldDB" id="C8XA71"/>
<evidence type="ECO:0000313" key="3">
    <source>
        <dbReference type="EMBL" id="ACV81271.1"/>
    </source>
</evidence>
<feature type="domain" description="DUF6286" evidence="2">
    <location>
        <begin position="74"/>
        <end position="176"/>
    </location>
</feature>
<dbReference type="HOGENOM" id="CLU_106746_0_0_11"/>
<reference evidence="4" key="1">
    <citation type="submission" date="2009-09" db="EMBL/GenBank/DDBJ databases">
        <title>The complete genome of Nakamurella multipartita DSM 44233.</title>
        <authorList>
            <consortium name="US DOE Joint Genome Institute (JGI-PGF)"/>
            <person name="Lucas S."/>
            <person name="Copeland A."/>
            <person name="Lapidus A."/>
            <person name="Glavina del Rio T."/>
            <person name="Dalin E."/>
            <person name="Tice H."/>
            <person name="Bruce D."/>
            <person name="Goodwin L."/>
            <person name="Pitluck S."/>
            <person name="Kyrpides N."/>
            <person name="Mavromatis K."/>
            <person name="Ivanova N."/>
            <person name="Ovchinnikova G."/>
            <person name="Sims D."/>
            <person name="Meincke L."/>
            <person name="Brettin T."/>
            <person name="Detter J.C."/>
            <person name="Han C."/>
            <person name="Larimer F."/>
            <person name="Land M."/>
            <person name="Hauser L."/>
            <person name="Markowitz V."/>
            <person name="Cheng J.-F."/>
            <person name="Hugenholtz P."/>
            <person name="Woyke T."/>
            <person name="Wu D."/>
            <person name="Klenk H.-P."/>
            <person name="Eisen J.A."/>
        </authorList>
    </citation>
    <scope>NUCLEOTIDE SEQUENCE [LARGE SCALE GENOMIC DNA]</scope>
    <source>
        <strain evidence="4">ATCC 700099 / DSM 44233 / CIP 104796 / JCM 9543 / NBRC 105858 / Y-104</strain>
    </source>
</reference>
<evidence type="ECO:0000313" key="4">
    <source>
        <dbReference type="Proteomes" id="UP000002218"/>
    </source>
</evidence>
<name>C8XA71_NAKMY</name>
<dbReference type="EMBL" id="CP001737">
    <property type="protein sequence ID" value="ACV81271.1"/>
    <property type="molecule type" value="Genomic_DNA"/>
</dbReference>
<keyword evidence="1" id="KW-1133">Transmembrane helix</keyword>
<organism evidence="3 4">
    <name type="scientific">Nakamurella multipartita (strain ATCC 700099 / DSM 44233 / CIP 104796 / JCM 9543 / NBRC 105858 / Y-104)</name>
    <name type="common">Microsphaera multipartita</name>
    <dbReference type="NCBI Taxonomy" id="479431"/>
    <lineage>
        <taxon>Bacteria</taxon>
        <taxon>Bacillati</taxon>
        <taxon>Actinomycetota</taxon>
        <taxon>Actinomycetes</taxon>
        <taxon>Nakamurellales</taxon>
        <taxon>Nakamurellaceae</taxon>
        <taxon>Nakamurella</taxon>
    </lineage>
</organism>
<feature type="transmembrane region" description="Helical" evidence="1">
    <location>
        <begin position="12"/>
        <end position="38"/>
    </location>
</feature>
<dbReference type="STRING" id="479431.Namu_4998"/>
<keyword evidence="1" id="KW-0472">Membrane</keyword>